<dbReference type="RefSeq" id="XP_003858362.1">
    <property type="nucleotide sequence ID" value="XM_003858314.1"/>
</dbReference>
<dbReference type="KEGG" id="ldo:LDBPK_060560"/>
<dbReference type="GeneID" id="13391736"/>
<reference evidence="3" key="2">
    <citation type="submission" date="2011-02" db="EMBL/GenBank/DDBJ databases">
        <title>Whole genome sequencing of Leishmania donovani clinical lines reveals dynamic variation related to drug resistance.</title>
        <authorList>
            <person name="Downing T."/>
            <person name="Imamura H."/>
            <person name="Sanders M."/>
            <person name="Decuypere S."/>
            <person name="Hertz-Fowler C."/>
            <person name="Clark T.G."/>
            <person name="Rijal S."/>
            <person name="Sundar S."/>
            <person name="Quail M.A."/>
            <person name="De Doncker S."/>
            <person name="Maes I."/>
            <person name="Vanaerschot M."/>
            <person name="Stark O."/>
            <person name="Schonian G."/>
            <person name="Dujardin J.C."/>
            <person name="Berriman M."/>
        </authorList>
    </citation>
    <scope>NUCLEOTIDE SEQUENCE [LARGE SCALE GENOMIC DNA]</scope>
    <source>
        <strain evidence="3">BPK282A1</strain>
    </source>
</reference>
<accession>E9B8R6</accession>
<dbReference type="AlphaFoldDB" id="E9B8R6"/>
<reference evidence="2 3" key="1">
    <citation type="journal article" date="2011" name="Genome Res.">
        <title>Whole genome sequencing of multiple Leishmania donovani clinical isolates provides insights into population structure and mechanisms of drug resistance.</title>
        <authorList>
            <person name="Downing T."/>
            <person name="Imamura H."/>
            <person name="Decuypere S."/>
            <person name="Clark T.G."/>
            <person name="Coombs G.H."/>
            <person name="Cotton J.A."/>
            <person name="Hilley J.D."/>
            <person name="de Doncker S."/>
            <person name="Maes I."/>
            <person name="Mottram J.C."/>
            <person name="Quail M.A."/>
            <person name="Rijal S."/>
            <person name="Sanders M."/>
            <person name="Schonian G."/>
            <person name="Stark O."/>
            <person name="Sundar S."/>
            <person name="Vanaerschot M."/>
            <person name="Hertz-Fowler C."/>
            <person name="Dujardin J.C."/>
            <person name="Berriman M."/>
        </authorList>
    </citation>
    <scope>NUCLEOTIDE SEQUENCE [LARGE SCALE GENOMIC DNA]</scope>
    <source>
        <strain evidence="2 3">BPK282A1</strain>
    </source>
</reference>
<evidence type="ECO:0000313" key="3">
    <source>
        <dbReference type="Proteomes" id="UP000008980"/>
    </source>
</evidence>
<organism evidence="2 3">
    <name type="scientific">Leishmania donovani</name>
    <dbReference type="NCBI Taxonomy" id="5661"/>
    <lineage>
        <taxon>Eukaryota</taxon>
        <taxon>Discoba</taxon>
        <taxon>Euglenozoa</taxon>
        <taxon>Kinetoplastea</taxon>
        <taxon>Metakinetoplastina</taxon>
        <taxon>Trypanosomatida</taxon>
        <taxon>Trypanosomatidae</taxon>
        <taxon>Leishmaniinae</taxon>
        <taxon>Leishmania</taxon>
    </lineage>
</organism>
<protein>
    <submittedName>
        <fullName evidence="2">Uncharacterized protein</fullName>
    </submittedName>
</protein>
<name>E9B8R6_LEIDO</name>
<dbReference type="EMBL" id="FR799593">
    <property type="protein sequence ID" value="CBZ31639.1"/>
    <property type="molecule type" value="Genomic_DNA"/>
</dbReference>
<feature type="region of interest" description="Disordered" evidence="1">
    <location>
        <begin position="95"/>
        <end position="121"/>
    </location>
</feature>
<evidence type="ECO:0000313" key="2">
    <source>
        <dbReference type="EMBL" id="CBZ31639.1"/>
    </source>
</evidence>
<feature type="region of interest" description="Disordered" evidence="1">
    <location>
        <begin position="55"/>
        <end position="77"/>
    </location>
</feature>
<sequence>MHAMVCSANRGTGATPHRLRGKRRCSRAGGCRLFLEHACLPLPFKPRRRRRCMLSSSLHPPPSSCNTSWAHSPAANKRHRQTLYTRCFGRRWSRAAPAPPPPHPSRYAVHCNSGRSSDGSSVCRRPRCCRR</sequence>
<dbReference type="VEuPathDB" id="TriTrypDB:LdBPK_060560.1"/>
<gene>
    <name evidence="2" type="ORF">LDBPK_060560</name>
</gene>
<evidence type="ECO:0000256" key="1">
    <source>
        <dbReference type="SAM" id="MobiDB-lite"/>
    </source>
</evidence>
<dbReference type="Proteomes" id="UP000008980">
    <property type="component" value="Chromosome 6"/>
</dbReference>
<feature type="region of interest" description="Disordered" evidence="1">
    <location>
        <begin position="1"/>
        <end position="21"/>
    </location>
</feature>
<proteinExistence type="predicted"/>